<evidence type="ECO:0000256" key="9">
    <source>
        <dbReference type="ARBA" id="ARBA00023170"/>
    </source>
</evidence>
<keyword evidence="9 12" id="KW-0675">Receptor</keyword>
<dbReference type="PROSITE" id="PS00237">
    <property type="entry name" value="G_PROTEIN_RECEP_F1_1"/>
    <property type="match status" value="1"/>
</dbReference>
<dbReference type="PANTHER" id="PTHR24246:SF52">
    <property type="entry name" value="ADENOSINE RECEPTOR A1-LIKE"/>
    <property type="match status" value="1"/>
</dbReference>
<feature type="transmembrane region" description="Helical" evidence="12">
    <location>
        <begin position="184"/>
        <end position="203"/>
    </location>
</feature>
<dbReference type="InterPro" id="IPR000466">
    <property type="entry name" value="Adeno_A3_rcpt"/>
</dbReference>
<evidence type="ECO:0000313" key="14">
    <source>
        <dbReference type="Ensembl" id="ENSSAUP00010066671.1"/>
    </source>
</evidence>
<dbReference type="GO" id="GO:0001609">
    <property type="term" value="F:G protein-coupled adenosine receptor activity"/>
    <property type="evidence" value="ECO:0007669"/>
    <property type="project" value="UniProtKB-UniRule"/>
</dbReference>
<evidence type="ECO:0000256" key="1">
    <source>
        <dbReference type="ARBA" id="ARBA00004651"/>
    </source>
</evidence>
<feature type="transmembrane region" description="Helical" evidence="12">
    <location>
        <begin position="268"/>
        <end position="288"/>
    </location>
</feature>
<comment type="similarity">
    <text evidence="12">Belongs to the G-protein coupled receptor 1 family.</text>
</comment>
<accession>A0A671YTC2</accession>
<keyword evidence="11 12" id="KW-0807">Transducer</keyword>
<feature type="transmembrane region" description="Helical" evidence="12">
    <location>
        <begin position="129"/>
        <end position="151"/>
    </location>
</feature>
<dbReference type="FunCoup" id="A0A671YTC2">
    <property type="interactions" value="2"/>
</dbReference>
<keyword evidence="10 12" id="KW-0325">Glycoprotein</keyword>
<dbReference type="GO" id="GO:0005886">
    <property type="term" value="C:plasma membrane"/>
    <property type="evidence" value="ECO:0007669"/>
    <property type="project" value="UniProtKB-SubCell"/>
</dbReference>
<feature type="transmembrane region" description="Helical" evidence="12">
    <location>
        <begin position="52"/>
        <end position="74"/>
    </location>
</feature>
<evidence type="ECO:0000256" key="10">
    <source>
        <dbReference type="ARBA" id="ARBA00023180"/>
    </source>
</evidence>
<dbReference type="PROSITE" id="PS50262">
    <property type="entry name" value="G_PROTEIN_RECEP_F1_2"/>
    <property type="match status" value="1"/>
</dbReference>
<evidence type="ECO:0000256" key="6">
    <source>
        <dbReference type="ARBA" id="ARBA00023040"/>
    </source>
</evidence>
<gene>
    <name evidence="14" type="primary">ADORA3</name>
    <name evidence="14" type="synonym">LOC115582715</name>
</gene>
<dbReference type="SUPFAM" id="SSF81321">
    <property type="entry name" value="Family A G protein-coupled receptor-like"/>
    <property type="match status" value="1"/>
</dbReference>
<dbReference type="Gene3D" id="1.20.1070.10">
    <property type="entry name" value="Rhodopsin 7-helix transmembrane proteins"/>
    <property type="match status" value="1"/>
</dbReference>
<dbReference type="InParanoid" id="A0A671YTC2"/>
<evidence type="ECO:0000256" key="5">
    <source>
        <dbReference type="ARBA" id="ARBA00022989"/>
    </source>
</evidence>
<feature type="transmembrane region" description="Helical" evidence="12">
    <location>
        <begin position="230"/>
        <end position="248"/>
    </location>
</feature>
<keyword evidence="5 12" id="KW-1133">Transmembrane helix</keyword>
<feature type="domain" description="G-protein coupled receptors family 1 profile" evidence="13">
    <location>
        <begin position="31"/>
        <end position="286"/>
    </location>
</feature>
<evidence type="ECO:0000256" key="11">
    <source>
        <dbReference type="ARBA" id="ARBA00023224"/>
    </source>
</evidence>
<evidence type="ECO:0000256" key="3">
    <source>
        <dbReference type="ARBA" id="ARBA00022475"/>
    </source>
</evidence>
<dbReference type="CDD" id="cd14968">
    <property type="entry name" value="7tmA_Adenosine_R"/>
    <property type="match status" value="1"/>
</dbReference>
<dbReference type="InterPro" id="IPR017452">
    <property type="entry name" value="GPCR_Rhodpsn_7TM"/>
</dbReference>
<keyword evidence="8 12" id="KW-1015">Disulfide bond</keyword>
<proteinExistence type="inferred from homology"/>
<dbReference type="Pfam" id="PF00001">
    <property type="entry name" value="7tm_1"/>
    <property type="match status" value="1"/>
</dbReference>
<dbReference type="AlphaFoldDB" id="A0A671YTC2"/>
<sequence>MSSSPGIKPPEHVDMMYISIETAIAVASVLGNVLVVLVVCVNRDLRNTTFSFIVSLAVADIAVGVLVIPLAIIISLGFSTQFYTCLFLSCLLLIITQSSILSLLAIAIDRYLRVKIPTRYSTIVTQGRAYVAVCLCWILAFLTGLVPMIGWNNLDAQRNLSVSSDIVCEFTTVMRMDYMVYFNFFGWVVVPLSIMIALYAEIFRVIRRQLNRRAEATCDGERYYRKELKLAKSLALVLFLFIVCWLPIHIMNCINFFCPECHVPKFAMYIGIFMSHVNSALNPLVYAFRIKRFRITLIQITRRCMLCKPAEPTPCPSSTPALTKKVDK</sequence>
<reference evidence="14" key="2">
    <citation type="submission" date="2025-08" db="UniProtKB">
        <authorList>
            <consortium name="Ensembl"/>
        </authorList>
    </citation>
    <scope>IDENTIFICATION</scope>
</reference>
<dbReference type="InterPro" id="IPR000276">
    <property type="entry name" value="GPCR_Rhodpsn"/>
</dbReference>
<keyword evidence="15" id="KW-1185">Reference proteome</keyword>
<name>A0A671YTC2_SPAAU</name>
<evidence type="ECO:0000256" key="7">
    <source>
        <dbReference type="ARBA" id="ARBA00023136"/>
    </source>
</evidence>
<feature type="transmembrane region" description="Helical" evidence="12">
    <location>
        <begin position="86"/>
        <end position="108"/>
    </location>
</feature>
<comment type="function">
    <text evidence="12">Receptor for adenosine. The activity of this receptor is mediated by G proteins which inhibit adenylyl cyclase.</text>
</comment>
<dbReference type="SMART" id="SM01381">
    <property type="entry name" value="7TM_GPCR_Srsx"/>
    <property type="match status" value="1"/>
</dbReference>
<keyword evidence="7 12" id="KW-0472">Membrane</keyword>
<keyword evidence="6 12" id="KW-0297">G-protein coupled receptor</keyword>
<dbReference type="PRINTS" id="PR00237">
    <property type="entry name" value="GPCRRHODOPSN"/>
</dbReference>
<reference evidence="14" key="3">
    <citation type="submission" date="2025-09" db="UniProtKB">
        <authorList>
            <consortium name="Ensembl"/>
        </authorList>
    </citation>
    <scope>IDENTIFICATION</scope>
</reference>
<evidence type="ECO:0000259" key="13">
    <source>
        <dbReference type="PROSITE" id="PS50262"/>
    </source>
</evidence>
<organism evidence="14 15">
    <name type="scientific">Sparus aurata</name>
    <name type="common">Gilthead sea bream</name>
    <dbReference type="NCBI Taxonomy" id="8175"/>
    <lineage>
        <taxon>Eukaryota</taxon>
        <taxon>Metazoa</taxon>
        <taxon>Chordata</taxon>
        <taxon>Craniata</taxon>
        <taxon>Vertebrata</taxon>
        <taxon>Euteleostomi</taxon>
        <taxon>Actinopterygii</taxon>
        <taxon>Neopterygii</taxon>
        <taxon>Teleostei</taxon>
        <taxon>Neoteleostei</taxon>
        <taxon>Acanthomorphata</taxon>
        <taxon>Eupercaria</taxon>
        <taxon>Spariformes</taxon>
        <taxon>Sparidae</taxon>
        <taxon>Sparus</taxon>
    </lineage>
</organism>
<evidence type="ECO:0000256" key="4">
    <source>
        <dbReference type="ARBA" id="ARBA00022692"/>
    </source>
</evidence>
<comment type="subcellular location">
    <subcellularLocation>
        <location evidence="1 12">Cell membrane</location>
        <topology evidence="1 12">Multi-pass membrane protein</topology>
    </subcellularLocation>
</comment>
<dbReference type="Ensembl" id="ENSSAUT00010069811.1">
    <property type="protein sequence ID" value="ENSSAUP00010066671.1"/>
    <property type="gene ID" value="ENSSAUG00010026556.1"/>
</dbReference>
<feature type="transmembrane region" description="Helical" evidence="12">
    <location>
        <begin position="15"/>
        <end position="40"/>
    </location>
</feature>
<dbReference type="PRINTS" id="PR00555">
    <property type="entry name" value="ADENOSINEA3R"/>
</dbReference>
<evidence type="ECO:0000313" key="15">
    <source>
        <dbReference type="Proteomes" id="UP000472265"/>
    </source>
</evidence>
<dbReference type="OrthoDB" id="284782at2759"/>
<dbReference type="GO" id="GO:0030425">
    <property type="term" value="C:dendrite"/>
    <property type="evidence" value="ECO:0007669"/>
    <property type="project" value="TreeGrafter"/>
</dbReference>
<reference evidence="14" key="1">
    <citation type="submission" date="2021-04" db="EMBL/GenBank/DDBJ databases">
        <authorList>
            <consortium name="Wellcome Sanger Institute Data Sharing"/>
        </authorList>
    </citation>
    <scope>NUCLEOTIDE SEQUENCE [LARGE SCALE GENOMIC DNA]</scope>
</reference>
<dbReference type="GO" id="GO:0045202">
    <property type="term" value="C:synapse"/>
    <property type="evidence" value="ECO:0007669"/>
    <property type="project" value="TreeGrafter"/>
</dbReference>
<dbReference type="OMA" id="IPTRYSI"/>
<dbReference type="PANTHER" id="PTHR24246">
    <property type="entry name" value="OLFACTORY RECEPTOR AND ADENOSINE RECEPTOR"/>
    <property type="match status" value="1"/>
</dbReference>
<keyword evidence="3 12" id="KW-1003">Cell membrane</keyword>
<dbReference type="GeneTree" id="ENSGT01030000234555"/>
<evidence type="ECO:0000256" key="12">
    <source>
        <dbReference type="RuleBase" id="RU201114"/>
    </source>
</evidence>
<protein>
    <recommendedName>
        <fullName evidence="2 12">Adenosine receptor A3</fullName>
    </recommendedName>
</protein>
<dbReference type="Proteomes" id="UP000472265">
    <property type="component" value="Chromosome 6"/>
</dbReference>
<keyword evidence="4 12" id="KW-0812">Transmembrane</keyword>
<evidence type="ECO:0000256" key="8">
    <source>
        <dbReference type="ARBA" id="ARBA00023157"/>
    </source>
</evidence>
<dbReference type="PRINTS" id="PR00424">
    <property type="entry name" value="ADENOSINER"/>
</dbReference>
<dbReference type="InterPro" id="IPR001634">
    <property type="entry name" value="Adenosn_rcpt"/>
</dbReference>
<evidence type="ECO:0000256" key="2">
    <source>
        <dbReference type="ARBA" id="ARBA00021738"/>
    </source>
</evidence>